<comment type="caution">
    <text evidence="2">The sequence shown here is derived from an EMBL/GenBank/DDBJ whole genome shotgun (WGS) entry which is preliminary data.</text>
</comment>
<organism evidence="2 3">
    <name type="scientific">Rosa chinensis</name>
    <name type="common">China rose</name>
    <dbReference type="NCBI Taxonomy" id="74649"/>
    <lineage>
        <taxon>Eukaryota</taxon>
        <taxon>Viridiplantae</taxon>
        <taxon>Streptophyta</taxon>
        <taxon>Embryophyta</taxon>
        <taxon>Tracheophyta</taxon>
        <taxon>Spermatophyta</taxon>
        <taxon>Magnoliopsida</taxon>
        <taxon>eudicotyledons</taxon>
        <taxon>Gunneridae</taxon>
        <taxon>Pentapetalae</taxon>
        <taxon>rosids</taxon>
        <taxon>fabids</taxon>
        <taxon>Rosales</taxon>
        <taxon>Rosaceae</taxon>
        <taxon>Rosoideae</taxon>
        <taxon>Rosoideae incertae sedis</taxon>
        <taxon>Rosa</taxon>
    </lineage>
</organism>
<protein>
    <submittedName>
        <fullName evidence="2">Uncharacterized protein</fullName>
    </submittedName>
</protein>
<evidence type="ECO:0000256" key="1">
    <source>
        <dbReference type="SAM" id="Phobius"/>
    </source>
</evidence>
<feature type="transmembrane region" description="Helical" evidence="1">
    <location>
        <begin position="9"/>
        <end position="29"/>
    </location>
</feature>
<evidence type="ECO:0000313" key="2">
    <source>
        <dbReference type="EMBL" id="PRQ60883.1"/>
    </source>
</evidence>
<name>A0A2P6SQD4_ROSCH</name>
<keyword evidence="3" id="KW-1185">Reference proteome</keyword>
<sequence>MLGSLHQRLLMIIACPLGLMLNILFLMFIPKMVSQKPPLNDYKWLLEHW</sequence>
<dbReference type="AlphaFoldDB" id="A0A2P6SQD4"/>
<dbReference type="Proteomes" id="UP000238479">
    <property type="component" value="Unassembled WGS sequence"/>
</dbReference>
<accession>A0A2P6SQD4</accession>
<keyword evidence="1" id="KW-1133">Transmembrane helix</keyword>
<dbReference type="EMBL" id="PDCK01000026">
    <property type="protein sequence ID" value="PRQ60883.1"/>
    <property type="molecule type" value="Genomic_DNA"/>
</dbReference>
<keyword evidence="1" id="KW-0472">Membrane</keyword>
<dbReference type="Gramene" id="PRQ60883">
    <property type="protein sequence ID" value="PRQ60883"/>
    <property type="gene ID" value="RchiOBHm_Chr0c29g0501121"/>
</dbReference>
<gene>
    <name evidence="2" type="ORF">RchiOBHm_Chr0c29g0501121</name>
</gene>
<reference evidence="2 3" key="1">
    <citation type="journal article" date="2018" name="Nat. Genet.">
        <title>The Rosa genome provides new insights in the design of modern roses.</title>
        <authorList>
            <person name="Bendahmane M."/>
        </authorList>
    </citation>
    <scope>NUCLEOTIDE SEQUENCE [LARGE SCALE GENOMIC DNA]</scope>
    <source>
        <strain evidence="3">cv. Old Blush</strain>
    </source>
</reference>
<evidence type="ECO:0000313" key="3">
    <source>
        <dbReference type="Proteomes" id="UP000238479"/>
    </source>
</evidence>
<keyword evidence="1" id="KW-0812">Transmembrane</keyword>
<proteinExistence type="predicted"/>